<evidence type="ECO:0000256" key="6">
    <source>
        <dbReference type="SAM" id="Phobius"/>
    </source>
</evidence>
<dbReference type="SUPFAM" id="SSF103473">
    <property type="entry name" value="MFS general substrate transporter"/>
    <property type="match status" value="1"/>
</dbReference>
<feature type="transmembrane region" description="Helical" evidence="6">
    <location>
        <begin position="332"/>
        <end position="354"/>
    </location>
</feature>
<dbReference type="RefSeq" id="WP_324715387.1">
    <property type="nucleotide sequence ID" value="NZ_CP141615.1"/>
</dbReference>
<keyword evidence="9" id="KW-1185">Reference proteome</keyword>
<dbReference type="InterPro" id="IPR020846">
    <property type="entry name" value="MFS_dom"/>
</dbReference>
<keyword evidence="2" id="KW-0813">Transport</keyword>
<reference evidence="8 9" key="1">
    <citation type="journal article" date="2024" name="Front. Microbiol.">
        <title>Novel thermophilic genera Geochorda gen. nov. and Carboxydochorda gen. nov. from the deep terrestrial subsurface reveal the ecophysiological diversity in the class Limnochordia.</title>
        <authorList>
            <person name="Karnachuk O.V."/>
            <person name="Lukina A.P."/>
            <person name="Avakyan M.R."/>
            <person name="Kadnikov V.V."/>
            <person name="Begmatov S."/>
            <person name="Beletsky A.V."/>
            <person name="Vlasova K.G."/>
            <person name="Novikov A.A."/>
            <person name="Shcherbakova V.A."/>
            <person name="Mardanov A.V."/>
            <person name="Ravin N.V."/>
        </authorList>
    </citation>
    <scope>NUCLEOTIDE SEQUENCE [LARGE SCALE GENOMIC DNA]</scope>
    <source>
        <strain evidence="8 9">L945</strain>
    </source>
</reference>
<proteinExistence type="predicted"/>
<keyword evidence="4 6" id="KW-1133">Transmembrane helix</keyword>
<gene>
    <name evidence="8" type="ORF">U7230_08335</name>
</gene>
<evidence type="ECO:0000259" key="7">
    <source>
        <dbReference type="PROSITE" id="PS50850"/>
    </source>
</evidence>
<feature type="transmembrane region" description="Helical" evidence="6">
    <location>
        <begin position="184"/>
        <end position="206"/>
    </location>
</feature>
<keyword evidence="3 6" id="KW-0812">Transmembrane</keyword>
<feature type="transmembrane region" description="Helical" evidence="6">
    <location>
        <begin position="366"/>
        <end position="385"/>
    </location>
</feature>
<dbReference type="Proteomes" id="UP001332192">
    <property type="component" value="Chromosome"/>
</dbReference>
<dbReference type="Pfam" id="PF07690">
    <property type="entry name" value="MFS_1"/>
    <property type="match status" value="1"/>
</dbReference>
<feature type="transmembrane region" description="Helical" evidence="6">
    <location>
        <begin position="56"/>
        <end position="77"/>
    </location>
</feature>
<evidence type="ECO:0000313" key="9">
    <source>
        <dbReference type="Proteomes" id="UP001332192"/>
    </source>
</evidence>
<feature type="domain" description="Major facilitator superfamily (MFS) profile" evidence="7">
    <location>
        <begin position="22"/>
        <end position="420"/>
    </location>
</feature>
<dbReference type="PROSITE" id="PS50850">
    <property type="entry name" value="MFS"/>
    <property type="match status" value="1"/>
</dbReference>
<feature type="transmembrane region" description="Helical" evidence="6">
    <location>
        <begin position="116"/>
        <end position="140"/>
    </location>
</feature>
<dbReference type="InterPro" id="IPR011701">
    <property type="entry name" value="MFS"/>
</dbReference>
<sequence length="435" mass="45909">MPPVEAMMDSHPGRPVAPDLRSLLFGAAEASLTMASETLAAVYLPLLAIDLGATPLQVSLVVGLPLLTANALQLVFAPLGEHPASRKRVWLWGSGLMRALWVPLVLLPVLPLPQEAAVELLVVLSALRGTASAVAAPAWTGIMADLTDPSWRGRYFGARNLGINLASFLASLAGGLIVDGAPGTVGYAGAFGLALVLGVMAHLSILPVRVPVGPDAVSAAAAFAWRGVVERGLRPSRWPGSFRRYTLFFWVWTLATFVPGSLYPIYFTDHLEGSRSLWGMANAATYIGLIVLQRWWGRLSDSRGHLPVLVSSGVATSVLAALWPALPHPQWLVPLNFLAGIAWSGYNLAAFNLLLEWTPDEGRPTFVSVFNAGAGVAAAAGPILGSWCAGALGIPVVMVGAALLRVVAALALRGRGPHLRTLPISRLRASAGRPW</sequence>
<dbReference type="PANTHER" id="PTHR23526">
    <property type="entry name" value="INTEGRAL MEMBRANE TRANSPORT PROTEIN-RELATED"/>
    <property type="match status" value="1"/>
</dbReference>
<dbReference type="PANTHER" id="PTHR23526:SF2">
    <property type="entry name" value="MAJOR FACILITATOR SUPERFAMILY (MFS) PROFILE DOMAIN-CONTAINING PROTEIN"/>
    <property type="match status" value="1"/>
</dbReference>
<feature type="transmembrane region" description="Helical" evidence="6">
    <location>
        <begin position="308"/>
        <end position="326"/>
    </location>
</feature>
<evidence type="ECO:0000256" key="1">
    <source>
        <dbReference type="ARBA" id="ARBA00004651"/>
    </source>
</evidence>
<feature type="transmembrane region" description="Helical" evidence="6">
    <location>
        <begin position="278"/>
        <end position="296"/>
    </location>
</feature>
<evidence type="ECO:0000256" key="4">
    <source>
        <dbReference type="ARBA" id="ARBA00022989"/>
    </source>
</evidence>
<feature type="transmembrane region" description="Helical" evidence="6">
    <location>
        <begin position="247"/>
        <end position="266"/>
    </location>
</feature>
<dbReference type="Gene3D" id="1.20.1250.20">
    <property type="entry name" value="MFS general substrate transporter like domains"/>
    <property type="match status" value="2"/>
</dbReference>
<accession>A0ABZ1BTK5</accession>
<evidence type="ECO:0000313" key="8">
    <source>
        <dbReference type="EMBL" id="WRP16114.1"/>
    </source>
</evidence>
<feature type="transmembrane region" description="Helical" evidence="6">
    <location>
        <begin position="391"/>
        <end position="412"/>
    </location>
</feature>
<name>A0ABZ1BTK5_9FIRM</name>
<keyword evidence="5 6" id="KW-0472">Membrane</keyword>
<feature type="transmembrane region" description="Helical" evidence="6">
    <location>
        <begin position="161"/>
        <end position="178"/>
    </location>
</feature>
<dbReference type="EMBL" id="CP141615">
    <property type="protein sequence ID" value="WRP16114.1"/>
    <property type="molecule type" value="Genomic_DNA"/>
</dbReference>
<organism evidence="8 9">
    <name type="scientific">Carboxydichorda subterranea</name>
    <dbReference type="NCBI Taxonomy" id="3109565"/>
    <lineage>
        <taxon>Bacteria</taxon>
        <taxon>Bacillati</taxon>
        <taxon>Bacillota</taxon>
        <taxon>Limnochordia</taxon>
        <taxon>Limnochordales</taxon>
        <taxon>Geochordaceae</taxon>
        <taxon>Carboxydichorda</taxon>
    </lineage>
</organism>
<dbReference type="InterPro" id="IPR036259">
    <property type="entry name" value="MFS_trans_sf"/>
</dbReference>
<protein>
    <submittedName>
        <fullName evidence="8">MFS transporter</fullName>
    </submittedName>
</protein>
<evidence type="ECO:0000256" key="2">
    <source>
        <dbReference type="ARBA" id="ARBA00022448"/>
    </source>
</evidence>
<feature type="transmembrane region" description="Helical" evidence="6">
    <location>
        <begin position="89"/>
        <end position="110"/>
    </location>
</feature>
<evidence type="ECO:0000256" key="5">
    <source>
        <dbReference type="ARBA" id="ARBA00023136"/>
    </source>
</evidence>
<dbReference type="InterPro" id="IPR052528">
    <property type="entry name" value="Sugar_transport-like"/>
</dbReference>
<evidence type="ECO:0000256" key="3">
    <source>
        <dbReference type="ARBA" id="ARBA00022692"/>
    </source>
</evidence>
<comment type="subcellular location">
    <subcellularLocation>
        <location evidence="1">Cell membrane</location>
        <topology evidence="1">Multi-pass membrane protein</topology>
    </subcellularLocation>
</comment>